<gene>
    <name evidence="1" type="ORF">SAMN05444169_5074</name>
</gene>
<sequence>MGDERDGCAGYYRLPRGGGPLYRVEAVRDCQARCDKTLPNTDLTMSQQKPNGLLSLGRWTAKA</sequence>
<dbReference type="EMBL" id="LT670818">
    <property type="protein sequence ID" value="SHG97688.1"/>
    <property type="molecule type" value="Genomic_DNA"/>
</dbReference>
<organism evidence="1 2">
    <name type="scientific">Bradyrhizobium erythrophlei</name>
    <dbReference type="NCBI Taxonomy" id="1437360"/>
    <lineage>
        <taxon>Bacteria</taxon>
        <taxon>Pseudomonadati</taxon>
        <taxon>Pseudomonadota</taxon>
        <taxon>Alphaproteobacteria</taxon>
        <taxon>Hyphomicrobiales</taxon>
        <taxon>Nitrobacteraceae</taxon>
        <taxon>Bradyrhizobium</taxon>
    </lineage>
</organism>
<evidence type="ECO:0000313" key="2">
    <source>
        <dbReference type="Proteomes" id="UP000190675"/>
    </source>
</evidence>
<dbReference type="Proteomes" id="UP000190675">
    <property type="component" value="Chromosome I"/>
</dbReference>
<proteinExistence type="predicted"/>
<dbReference type="AlphaFoldDB" id="A0A1M5P7E9"/>
<name>A0A1M5P7E9_9BRAD</name>
<accession>A0A1M5P7E9</accession>
<evidence type="ECO:0000313" key="1">
    <source>
        <dbReference type="EMBL" id="SHG97688.1"/>
    </source>
</evidence>
<protein>
    <submittedName>
        <fullName evidence="1">Uncharacterized protein</fullName>
    </submittedName>
</protein>
<reference evidence="1 2" key="1">
    <citation type="submission" date="2016-11" db="EMBL/GenBank/DDBJ databases">
        <authorList>
            <person name="Jaros S."/>
            <person name="Januszkiewicz K."/>
            <person name="Wedrychowicz H."/>
        </authorList>
    </citation>
    <scope>NUCLEOTIDE SEQUENCE [LARGE SCALE GENOMIC DNA]</scope>
    <source>
        <strain evidence="1 2">GAS242</strain>
    </source>
</reference>